<accession>A0A100WI03</accession>
<dbReference type="InterPro" id="IPR002347">
    <property type="entry name" value="SDR_fam"/>
</dbReference>
<dbReference type="InterPro" id="IPR051122">
    <property type="entry name" value="SDR_DHRS6-like"/>
</dbReference>
<comment type="caution">
    <text evidence="3">The sequence shown here is derived from an EMBL/GenBank/DDBJ whole genome shotgun (WGS) entry which is preliminary data.</text>
</comment>
<dbReference type="AlphaFoldDB" id="A0A100WI03"/>
<dbReference type="EMBL" id="BCSY01000084">
    <property type="protein sequence ID" value="GAS98561.1"/>
    <property type="molecule type" value="Genomic_DNA"/>
</dbReference>
<dbReference type="PANTHER" id="PTHR43477">
    <property type="entry name" value="DIHYDROANTICAPSIN 7-DEHYDROGENASE"/>
    <property type="match status" value="1"/>
</dbReference>
<dbReference type="GO" id="GO:0016491">
    <property type="term" value="F:oxidoreductase activity"/>
    <property type="evidence" value="ECO:0007669"/>
    <property type="project" value="UniProtKB-KW"/>
</dbReference>
<proteinExistence type="inferred from homology"/>
<evidence type="ECO:0000313" key="4">
    <source>
        <dbReference type="Proteomes" id="UP000069443"/>
    </source>
</evidence>
<sequence length="248" mass="25602">MFADRRVMTLLDQRVLVIGGTSGLGLAVARAVLERGGAPVVASRRSESVAHALDHLGGGAAGGVVDVQDDTSLAALVNDHGPVDHLVYTAGEPLEMTMLADLTAQRIRSFWDTRYVGAINAARVIVGRDGIRGGGSIVLTSGNAAQRPGPGWALGASICGAVNALTRQLALELAPLRVNNVAPGVTRSPLWSAMPADEQQAFYDGVAATLPVGRITEPDDVALAYVYAMEQPMATGTSLLVDGGAVLV</sequence>
<evidence type="ECO:0000256" key="1">
    <source>
        <dbReference type="ARBA" id="ARBA00006484"/>
    </source>
</evidence>
<dbReference type="SUPFAM" id="SSF51735">
    <property type="entry name" value="NAD(P)-binding Rossmann-fold domains"/>
    <property type="match status" value="1"/>
</dbReference>
<dbReference type="Gene3D" id="3.40.50.720">
    <property type="entry name" value="NAD(P)-binding Rossmann-like Domain"/>
    <property type="match status" value="1"/>
</dbReference>
<reference evidence="4" key="2">
    <citation type="submission" date="2016-02" db="EMBL/GenBank/DDBJ databases">
        <title>Draft genome sequence of five rapidly growing Mycobacterium species.</title>
        <authorList>
            <person name="Katahira K."/>
            <person name="Gotou Y."/>
            <person name="Iida K."/>
            <person name="Ogura Y."/>
            <person name="Hayashi T."/>
        </authorList>
    </citation>
    <scope>NUCLEOTIDE SEQUENCE [LARGE SCALE GENOMIC DNA]</scope>
    <source>
        <strain evidence="4">JCM15298</strain>
    </source>
</reference>
<comment type="similarity">
    <text evidence="1">Belongs to the short-chain dehydrogenases/reductases (SDR) family.</text>
</comment>
<dbReference type="STRING" id="228230.RMCC_5526"/>
<dbReference type="Proteomes" id="UP000069443">
    <property type="component" value="Unassembled WGS sequence"/>
</dbReference>
<dbReference type="Pfam" id="PF13561">
    <property type="entry name" value="adh_short_C2"/>
    <property type="match status" value="1"/>
</dbReference>
<keyword evidence="2" id="KW-0560">Oxidoreductase</keyword>
<name>A0A100WI03_MYCCR</name>
<organism evidence="3 4">
    <name type="scientific">Mycolicibacterium canariasense</name>
    <name type="common">Mycobacterium canariasense</name>
    <dbReference type="NCBI Taxonomy" id="228230"/>
    <lineage>
        <taxon>Bacteria</taxon>
        <taxon>Bacillati</taxon>
        <taxon>Actinomycetota</taxon>
        <taxon>Actinomycetes</taxon>
        <taxon>Mycobacteriales</taxon>
        <taxon>Mycobacteriaceae</taxon>
        <taxon>Mycolicibacterium</taxon>
    </lineage>
</organism>
<gene>
    <name evidence="3" type="ORF">RMCC_5526</name>
</gene>
<dbReference type="PANTHER" id="PTHR43477:SF1">
    <property type="entry name" value="DIHYDROANTICAPSIN 7-DEHYDROGENASE"/>
    <property type="match status" value="1"/>
</dbReference>
<reference evidence="4" key="1">
    <citation type="journal article" date="2016" name="Genome Announc.">
        <title>Draft Genome Sequences of Five Rapidly Growing Mycobacterium Species, M. thermoresistibile, M. fortuitum subsp. acetamidolyticum, M. canariasense, M. brisbanense, and M. novocastrense.</title>
        <authorList>
            <person name="Katahira K."/>
            <person name="Ogura Y."/>
            <person name="Gotoh Y."/>
            <person name="Hayashi T."/>
        </authorList>
    </citation>
    <scope>NUCLEOTIDE SEQUENCE [LARGE SCALE GENOMIC DNA]</scope>
    <source>
        <strain evidence="4">JCM15298</strain>
    </source>
</reference>
<evidence type="ECO:0000313" key="3">
    <source>
        <dbReference type="EMBL" id="GAS98561.1"/>
    </source>
</evidence>
<evidence type="ECO:0000256" key="2">
    <source>
        <dbReference type="ARBA" id="ARBA00023002"/>
    </source>
</evidence>
<dbReference type="InterPro" id="IPR036291">
    <property type="entry name" value="NAD(P)-bd_dom_sf"/>
</dbReference>
<keyword evidence="4" id="KW-1185">Reference proteome</keyword>
<protein>
    <submittedName>
        <fullName evidence="3">Short-chain dehydrogenase/reductase SDR</fullName>
    </submittedName>
</protein>
<dbReference type="PRINTS" id="PR00081">
    <property type="entry name" value="GDHRDH"/>
</dbReference>